<reference evidence="1" key="1">
    <citation type="submission" date="2022-03" db="EMBL/GenBank/DDBJ databases">
        <title>Phage cocktails constrain the growth of Enterococcus.</title>
        <authorList>
            <person name="Wandro S."/>
        </authorList>
    </citation>
    <scope>NUCLEOTIDE SEQUENCE</scope>
</reference>
<proteinExistence type="predicted"/>
<name>A0A9E7DU68_9CAUD</name>
<organism evidence="1 2">
    <name type="scientific">Enterococcus phage vB_OCPT_Bob</name>
    <dbReference type="NCBI Taxonomy" id="2922318"/>
    <lineage>
        <taxon>Viruses</taxon>
        <taxon>Duplodnaviria</taxon>
        <taxon>Heunggongvirae</taxon>
        <taxon>Uroviricota</taxon>
        <taxon>Caudoviricetes</taxon>
        <taxon>Herelleviridae</taxon>
        <taxon>Brockvirinae</taxon>
        <taxon>Kochikohdavirus</taxon>
        <taxon>Kochikohdavirus bob</taxon>
    </lineage>
</organism>
<dbReference type="Proteomes" id="UP001057444">
    <property type="component" value="Segment"/>
</dbReference>
<gene>
    <name evidence="1" type="ORF">FGBNBECL_00119</name>
</gene>
<protein>
    <submittedName>
        <fullName evidence="1">Uncharacterized protein</fullName>
    </submittedName>
</protein>
<dbReference type="EMBL" id="ON113169">
    <property type="protein sequence ID" value="UQT00470.1"/>
    <property type="molecule type" value="Genomic_DNA"/>
</dbReference>
<sequence>MVKTYTLEELKTKYEGVNSPEQIAPFVKWGCFPIEPVTGFKGRVRVVFFNGRHKGYLGEVSPSTLNQKKRQAELSSKRGRRELRLDNLLPKERVRFVRDTLEGYGYEILSMPENDIKALTPIVVVGINGVIRETNWNSLQKTISRRKTVKEGRDLFTSRKNKNKLLAEWANKYNVKLNSKYLGYSHIYTGTVLEGQYKGLSIEFGWSKVQNDSSVQFGNLTKESKVYYIERLLKLNKAKILELDEDNEIATFLTKHNKKLVLCFGAVASRYKRNQHNH</sequence>
<accession>A0A9E7DU68</accession>
<evidence type="ECO:0000313" key="1">
    <source>
        <dbReference type="EMBL" id="UQT00470.1"/>
    </source>
</evidence>
<evidence type="ECO:0000313" key="2">
    <source>
        <dbReference type="Proteomes" id="UP001057444"/>
    </source>
</evidence>
<keyword evidence="2" id="KW-1185">Reference proteome</keyword>